<dbReference type="OrthoDB" id="444138at2"/>
<name>K9WNB8_9CYAN</name>
<dbReference type="KEGG" id="mic:Mic7113_5631"/>
<gene>
    <name evidence="1" type="ORF">Mic7113_5631</name>
</gene>
<dbReference type="PATRIC" id="fig|1173027.3.peg.6239"/>
<dbReference type="HOGENOM" id="CLU_579869_0_0_3"/>
<dbReference type="EMBL" id="CP003630">
    <property type="protein sequence ID" value="AFZ21259.1"/>
    <property type="molecule type" value="Genomic_DNA"/>
</dbReference>
<reference evidence="1 2" key="1">
    <citation type="submission" date="2012-06" db="EMBL/GenBank/DDBJ databases">
        <title>Finished chromosome of genome of Microcoleus sp. PCC 7113.</title>
        <authorList>
            <consortium name="US DOE Joint Genome Institute"/>
            <person name="Gugger M."/>
            <person name="Coursin T."/>
            <person name="Rippka R."/>
            <person name="Tandeau De Marsac N."/>
            <person name="Huntemann M."/>
            <person name="Wei C.-L."/>
            <person name="Han J."/>
            <person name="Detter J.C."/>
            <person name="Han C."/>
            <person name="Tapia R."/>
            <person name="Chen A."/>
            <person name="Kyrpides N."/>
            <person name="Mavromatis K."/>
            <person name="Markowitz V."/>
            <person name="Szeto E."/>
            <person name="Ivanova N."/>
            <person name="Pagani I."/>
            <person name="Pati A."/>
            <person name="Goodwin L."/>
            <person name="Nordberg H.P."/>
            <person name="Cantor M.N."/>
            <person name="Hua S.X."/>
            <person name="Woyke T."/>
            <person name="Kerfeld C.A."/>
        </authorList>
    </citation>
    <scope>NUCLEOTIDE SEQUENCE [LARGE SCALE GENOMIC DNA]</scope>
    <source>
        <strain evidence="1 2">PCC 7113</strain>
    </source>
</reference>
<protein>
    <recommendedName>
        <fullName evidence="3">VWA domain-containing protein</fullName>
    </recommendedName>
</protein>
<keyword evidence="2" id="KW-1185">Reference proteome</keyword>
<evidence type="ECO:0000313" key="2">
    <source>
        <dbReference type="Proteomes" id="UP000010471"/>
    </source>
</evidence>
<sequence length="456" mass="51537">MDISQPTLANFLQHLRTENQPFILRRDAAPPEWNDEALHRSNYDQNPELYALLAVAETIQPWQRVRILFQLLQRSRKGMSNEVRCTLERVADLLLAVLHPDQVLTVFLALRRVRANHKHTTKAILKYILNHPQFEDMASSRRPTLVDCLEHALGKNVARACAKMLSEEVTANEAYLRRNLLRFVRDAQWVKFVLPFVYKQGTRQTGNGQYQQAHQQYIEKFEQHQERPKTVTATNRGDIAATLVHLYRGGSSAQLQQAVEGYVEEAARELPRFAGKVALVLDASASTRSYGEREYCALAQSIALQRVLEKRCANLQVHTVGGSGYLPVPEGNTDLATALLDALEASPDVVAIVTDGYENVYPGDLERVVASLPNAGVQTPVVLCHSKFTPSDDLTLRRPAENLPQLEFWHQDDFEDILLSLFLMADGNGASECLREFLLEKLYKVEKEVAPWTTIN</sequence>
<proteinExistence type="predicted"/>
<dbReference type="InterPro" id="IPR036465">
    <property type="entry name" value="vWFA_dom_sf"/>
</dbReference>
<dbReference type="AlphaFoldDB" id="K9WNB8"/>
<dbReference type="eggNOG" id="ENOG5032TU0">
    <property type="taxonomic scope" value="Bacteria"/>
</dbReference>
<dbReference type="STRING" id="1173027.Mic7113_5631"/>
<dbReference type="Proteomes" id="UP000010471">
    <property type="component" value="Chromosome"/>
</dbReference>
<dbReference type="SUPFAM" id="SSF53300">
    <property type="entry name" value="vWA-like"/>
    <property type="match status" value="1"/>
</dbReference>
<accession>K9WNB8</accession>
<evidence type="ECO:0008006" key="3">
    <source>
        <dbReference type="Google" id="ProtNLM"/>
    </source>
</evidence>
<dbReference type="RefSeq" id="WP_015185392.1">
    <property type="nucleotide sequence ID" value="NC_019738.1"/>
</dbReference>
<organism evidence="1 2">
    <name type="scientific">Allocoleopsis franciscana PCC 7113</name>
    <dbReference type="NCBI Taxonomy" id="1173027"/>
    <lineage>
        <taxon>Bacteria</taxon>
        <taxon>Bacillati</taxon>
        <taxon>Cyanobacteriota</taxon>
        <taxon>Cyanophyceae</taxon>
        <taxon>Coleofasciculales</taxon>
        <taxon>Coleofasciculaceae</taxon>
        <taxon>Allocoleopsis</taxon>
        <taxon>Allocoleopsis franciscana</taxon>
    </lineage>
</organism>
<evidence type="ECO:0000313" key="1">
    <source>
        <dbReference type="EMBL" id="AFZ21259.1"/>
    </source>
</evidence>